<name>H0ER95_GLAL7</name>
<evidence type="ECO:0000256" key="1">
    <source>
        <dbReference type="ARBA" id="ARBA00007992"/>
    </source>
</evidence>
<evidence type="ECO:0000259" key="5">
    <source>
        <dbReference type="Pfam" id="PF01494"/>
    </source>
</evidence>
<organism evidence="6 7">
    <name type="scientific">Glarea lozoyensis (strain ATCC 74030 / MF5533)</name>
    <dbReference type="NCBI Taxonomy" id="1104152"/>
    <lineage>
        <taxon>Eukaryota</taxon>
        <taxon>Fungi</taxon>
        <taxon>Dikarya</taxon>
        <taxon>Ascomycota</taxon>
        <taxon>Pezizomycotina</taxon>
        <taxon>Leotiomycetes</taxon>
        <taxon>Helotiales</taxon>
        <taxon>Helotiaceae</taxon>
        <taxon>Glarea</taxon>
    </lineage>
</organism>
<accession>H0ER95</accession>
<keyword evidence="3" id="KW-0274">FAD</keyword>
<gene>
    <name evidence="6" type="ORF">M7I_5213</name>
</gene>
<evidence type="ECO:0000256" key="3">
    <source>
        <dbReference type="ARBA" id="ARBA00022827"/>
    </source>
</evidence>
<dbReference type="InterPro" id="IPR050562">
    <property type="entry name" value="FAD_mOase_fung"/>
</dbReference>
<evidence type="ECO:0000256" key="2">
    <source>
        <dbReference type="ARBA" id="ARBA00022630"/>
    </source>
</evidence>
<keyword evidence="7" id="KW-1185">Reference proteome</keyword>
<dbReference type="PRINTS" id="PR00420">
    <property type="entry name" value="RNGMNOXGNASE"/>
</dbReference>
<dbReference type="OrthoDB" id="10029326at2759"/>
<reference evidence="6 7" key="1">
    <citation type="journal article" date="2012" name="Eukaryot. Cell">
        <title>Genome sequence of the fungus Glarea lozoyensis: the first genome sequence of a species from the Helotiaceae family.</title>
        <authorList>
            <person name="Youssar L."/>
            <person name="Gruening B.A."/>
            <person name="Erxleben A."/>
            <person name="Guenther S."/>
            <person name="Huettel W."/>
        </authorList>
    </citation>
    <scope>NUCLEOTIDE SEQUENCE [LARGE SCALE GENOMIC DNA]</scope>
    <source>
        <strain evidence="7">ATCC 74030 / MF5533</strain>
    </source>
</reference>
<comment type="similarity">
    <text evidence="1">Belongs to the paxM FAD-dependent monooxygenase family.</text>
</comment>
<dbReference type="PANTHER" id="PTHR47356:SF2">
    <property type="entry name" value="FAD-BINDING DOMAIN-CONTAINING PROTEIN-RELATED"/>
    <property type="match status" value="1"/>
</dbReference>
<feature type="domain" description="FAD-binding" evidence="5">
    <location>
        <begin position="65"/>
        <end position="212"/>
    </location>
</feature>
<evidence type="ECO:0000313" key="6">
    <source>
        <dbReference type="EMBL" id="EHK98923.1"/>
    </source>
</evidence>
<dbReference type="PANTHER" id="PTHR47356">
    <property type="entry name" value="FAD-DEPENDENT MONOOXYGENASE ASQG-RELATED"/>
    <property type="match status" value="1"/>
</dbReference>
<dbReference type="Proteomes" id="UP000005446">
    <property type="component" value="Unassembled WGS sequence"/>
</dbReference>
<dbReference type="EMBL" id="AGUE01000134">
    <property type="protein sequence ID" value="EHK98923.1"/>
    <property type="molecule type" value="Genomic_DNA"/>
</dbReference>
<keyword evidence="4" id="KW-0560">Oxidoreductase</keyword>
<sequence>MDLLETMKEFMTPMALYYRRKRSGEEMGVADWPLRVSKRLGYPCGISERQMFLGSMYEQLKDKIVKFEHGDESVTVHCEDGSSFQGDLVIGADGVHSKTRAEMQRIGNEKEPGIMDRDLNPFVSNHGITQWFFFSKLDRNYKGSSIPRFTREEMEAQVEKHKDFHFTEKVTLGDLMKTTTSLGHVALEEANHEHWSYGRIVCVGDAIHKMTPNYWEKDEQGTDGVRARL</sequence>
<dbReference type="GO" id="GO:0071949">
    <property type="term" value="F:FAD binding"/>
    <property type="evidence" value="ECO:0007669"/>
    <property type="project" value="InterPro"/>
</dbReference>
<evidence type="ECO:0000313" key="7">
    <source>
        <dbReference type="Proteomes" id="UP000005446"/>
    </source>
</evidence>
<evidence type="ECO:0000256" key="4">
    <source>
        <dbReference type="ARBA" id="ARBA00023002"/>
    </source>
</evidence>
<dbReference type="InterPro" id="IPR002938">
    <property type="entry name" value="FAD-bd"/>
</dbReference>
<dbReference type="GO" id="GO:0004497">
    <property type="term" value="F:monooxygenase activity"/>
    <property type="evidence" value="ECO:0007669"/>
    <property type="project" value="InterPro"/>
</dbReference>
<dbReference type="InParanoid" id="H0ER95"/>
<dbReference type="InterPro" id="IPR036188">
    <property type="entry name" value="FAD/NAD-bd_sf"/>
</dbReference>
<dbReference type="Pfam" id="PF01494">
    <property type="entry name" value="FAD_binding_3"/>
    <property type="match status" value="1"/>
</dbReference>
<protein>
    <submittedName>
        <fullName evidence="6">Putative Zeaxanthin epoxidase, chloroplastic</fullName>
    </submittedName>
</protein>
<dbReference type="SUPFAM" id="SSF51905">
    <property type="entry name" value="FAD/NAD(P)-binding domain"/>
    <property type="match status" value="1"/>
</dbReference>
<dbReference type="Gene3D" id="3.50.50.60">
    <property type="entry name" value="FAD/NAD(P)-binding domain"/>
    <property type="match status" value="1"/>
</dbReference>
<proteinExistence type="inferred from homology"/>
<keyword evidence="2" id="KW-0285">Flavoprotein</keyword>
<comment type="caution">
    <text evidence="6">The sequence shown here is derived from an EMBL/GenBank/DDBJ whole genome shotgun (WGS) entry which is preliminary data.</text>
</comment>
<dbReference type="AlphaFoldDB" id="H0ER95"/>
<dbReference type="HOGENOM" id="CLU_1209931_0_0_1"/>